<name>A0A154MTD5_9PSEU</name>
<sequence length="187" mass="19591">MRWAVLYARSRAVPASLAALVVSMAVLWSLARDSWSLTPVSLALTVAVAVPAIGLSGQDADLDRTAAIRWRPRRGLHLLLIGGLAFGAALLPRLWETERVPVEIIARNAGGLLGLVGIAAMLFGGAYGWTLPLLAFAVAFFTPPGTDTGTLVATWLLQPADVAAATWTAVVLAVAGFGTYAVFGGRR</sequence>
<dbReference type="EMBL" id="LQCI01000003">
    <property type="protein sequence ID" value="KZB87531.1"/>
    <property type="molecule type" value="Genomic_DNA"/>
</dbReference>
<feature type="transmembrane region" description="Helical" evidence="1">
    <location>
        <begin position="162"/>
        <end position="183"/>
    </location>
</feature>
<evidence type="ECO:0000313" key="4">
    <source>
        <dbReference type="Proteomes" id="UP000076321"/>
    </source>
</evidence>
<evidence type="ECO:0000313" key="3">
    <source>
        <dbReference type="EMBL" id="OKA08364.1"/>
    </source>
</evidence>
<dbReference type="Proteomes" id="UP000076321">
    <property type="component" value="Unassembled WGS sequence"/>
</dbReference>
<keyword evidence="1" id="KW-0812">Transmembrane</keyword>
<dbReference type="Proteomes" id="UP000186883">
    <property type="component" value="Unassembled WGS sequence"/>
</dbReference>
<reference evidence="2 4" key="1">
    <citation type="submission" date="2015-12" db="EMBL/GenBank/DDBJ databases">
        <title>Amycolatopsis regifaucium genome sequencing and assembly.</title>
        <authorList>
            <person name="Mayilraj S."/>
        </authorList>
    </citation>
    <scope>NUCLEOTIDE SEQUENCE [LARGE SCALE GENOMIC DNA]</scope>
    <source>
        <strain evidence="2 4">GY080</strain>
    </source>
</reference>
<gene>
    <name evidence="3" type="ORF">ATP06_0213960</name>
    <name evidence="2" type="ORF">AVL48_23200</name>
</gene>
<accession>A0A154MTD5</accession>
<evidence type="ECO:0000313" key="5">
    <source>
        <dbReference type="Proteomes" id="UP000186883"/>
    </source>
</evidence>
<proteinExistence type="predicted"/>
<feature type="transmembrane region" description="Helical" evidence="1">
    <location>
        <begin position="76"/>
        <end position="95"/>
    </location>
</feature>
<protein>
    <submittedName>
        <fullName evidence="2">Uncharacterized protein</fullName>
    </submittedName>
</protein>
<reference evidence="3 5" key="2">
    <citation type="submission" date="2016-11" db="EMBL/GenBank/DDBJ databases">
        <title>Genome sequencing of Amycolatopsis regifaucium.</title>
        <authorList>
            <person name="Mayilraj S."/>
            <person name="Kaur N."/>
        </authorList>
    </citation>
    <scope>NUCLEOTIDE SEQUENCE [LARGE SCALE GENOMIC DNA]</scope>
    <source>
        <strain evidence="3 5">GY080</strain>
    </source>
</reference>
<comment type="caution">
    <text evidence="2">The sequence shown here is derived from an EMBL/GenBank/DDBJ whole genome shotgun (WGS) entry which is preliminary data.</text>
</comment>
<evidence type="ECO:0000313" key="2">
    <source>
        <dbReference type="EMBL" id="KZB87531.1"/>
    </source>
</evidence>
<keyword evidence="1" id="KW-1133">Transmembrane helix</keyword>
<keyword evidence="1" id="KW-0472">Membrane</keyword>
<dbReference type="AlphaFoldDB" id="A0A154MTD5"/>
<organism evidence="2 4">
    <name type="scientific">Amycolatopsis regifaucium</name>
    <dbReference type="NCBI Taxonomy" id="546365"/>
    <lineage>
        <taxon>Bacteria</taxon>
        <taxon>Bacillati</taxon>
        <taxon>Actinomycetota</taxon>
        <taxon>Actinomycetes</taxon>
        <taxon>Pseudonocardiales</taxon>
        <taxon>Pseudonocardiaceae</taxon>
        <taxon>Amycolatopsis</taxon>
    </lineage>
</organism>
<keyword evidence="5" id="KW-1185">Reference proteome</keyword>
<feature type="transmembrane region" description="Helical" evidence="1">
    <location>
        <begin position="12"/>
        <end position="31"/>
    </location>
</feature>
<evidence type="ECO:0000256" key="1">
    <source>
        <dbReference type="SAM" id="Phobius"/>
    </source>
</evidence>
<feature type="transmembrane region" description="Helical" evidence="1">
    <location>
        <begin position="37"/>
        <end position="55"/>
    </location>
</feature>
<feature type="transmembrane region" description="Helical" evidence="1">
    <location>
        <begin position="115"/>
        <end position="141"/>
    </location>
</feature>
<dbReference type="EMBL" id="LOBU02000012">
    <property type="protein sequence ID" value="OKA08364.1"/>
    <property type="molecule type" value="Genomic_DNA"/>
</dbReference>